<keyword evidence="1" id="KW-0732">Signal</keyword>
<protein>
    <submittedName>
        <fullName evidence="2">Uncharacterized protein</fullName>
    </submittedName>
</protein>
<evidence type="ECO:0000313" key="2">
    <source>
        <dbReference type="EMBL" id="KAJ7614571.1"/>
    </source>
</evidence>
<dbReference type="AlphaFoldDB" id="A0AAD7BAC9"/>
<comment type="caution">
    <text evidence="2">The sequence shown here is derived from an EMBL/GenBank/DDBJ whole genome shotgun (WGS) entry which is preliminary data.</text>
</comment>
<dbReference type="EMBL" id="JARKIF010000026">
    <property type="protein sequence ID" value="KAJ7614571.1"/>
    <property type="molecule type" value="Genomic_DNA"/>
</dbReference>
<gene>
    <name evidence="2" type="ORF">FB45DRAFT_937287</name>
</gene>
<keyword evidence="3" id="KW-1185">Reference proteome</keyword>
<reference evidence="2" key="1">
    <citation type="submission" date="2023-03" db="EMBL/GenBank/DDBJ databases">
        <title>Massive genome expansion in bonnet fungi (Mycena s.s.) driven by repeated elements and novel gene families across ecological guilds.</title>
        <authorList>
            <consortium name="Lawrence Berkeley National Laboratory"/>
            <person name="Harder C.B."/>
            <person name="Miyauchi S."/>
            <person name="Viragh M."/>
            <person name="Kuo A."/>
            <person name="Thoen E."/>
            <person name="Andreopoulos B."/>
            <person name="Lu D."/>
            <person name="Skrede I."/>
            <person name="Drula E."/>
            <person name="Henrissat B."/>
            <person name="Morin E."/>
            <person name="Kohler A."/>
            <person name="Barry K."/>
            <person name="LaButti K."/>
            <person name="Morin E."/>
            <person name="Salamov A."/>
            <person name="Lipzen A."/>
            <person name="Mereny Z."/>
            <person name="Hegedus B."/>
            <person name="Baldrian P."/>
            <person name="Stursova M."/>
            <person name="Weitz H."/>
            <person name="Taylor A."/>
            <person name="Grigoriev I.V."/>
            <person name="Nagy L.G."/>
            <person name="Martin F."/>
            <person name="Kauserud H."/>
        </authorList>
    </citation>
    <scope>NUCLEOTIDE SEQUENCE</scope>
    <source>
        <strain evidence="2">9284</strain>
    </source>
</reference>
<organism evidence="2 3">
    <name type="scientific">Roridomyces roridus</name>
    <dbReference type="NCBI Taxonomy" id="1738132"/>
    <lineage>
        <taxon>Eukaryota</taxon>
        <taxon>Fungi</taxon>
        <taxon>Dikarya</taxon>
        <taxon>Basidiomycota</taxon>
        <taxon>Agaricomycotina</taxon>
        <taxon>Agaricomycetes</taxon>
        <taxon>Agaricomycetidae</taxon>
        <taxon>Agaricales</taxon>
        <taxon>Marasmiineae</taxon>
        <taxon>Mycenaceae</taxon>
        <taxon>Roridomyces</taxon>
    </lineage>
</organism>
<accession>A0AAD7BAC9</accession>
<feature type="signal peptide" evidence="1">
    <location>
        <begin position="1"/>
        <end position="25"/>
    </location>
</feature>
<proteinExistence type="predicted"/>
<name>A0AAD7BAC9_9AGAR</name>
<feature type="chain" id="PRO_5042017683" evidence="1">
    <location>
        <begin position="26"/>
        <end position="157"/>
    </location>
</feature>
<sequence length="157" mass="17292">MHHVQLMPFTFIPLLVWSHYTSSFAQVPGLKSIIHKEPIDHGAGTAGSSLVESFLRASQNHIGAQLAWQSESDCLWITSRTAGPRISDPSHLELHIRTNDGLVGLKTLTNLEWLKIHVRIELYSHRGSGIHPRHLQGVREALHGTAPTSHPCAAPVA</sequence>
<evidence type="ECO:0000256" key="1">
    <source>
        <dbReference type="SAM" id="SignalP"/>
    </source>
</evidence>
<evidence type="ECO:0000313" key="3">
    <source>
        <dbReference type="Proteomes" id="UP001221142"/>
    </source>
</evidence>
<dbReference type="Proteomes" id="UP001221142">
    <property type="component" value="Unassembled WGS sequence"/>
</dbReference>